<evidence type="ECO:0000256" key="4">
    <source>
        <dbReference type="RuleBase" id="RU000411"/>
    </source>
</evidence>
<dbReference type="InterPro" id="IPR036186">
    <property type="entry name" value="Serpin_sf"/>
</dbReference>
<dbReference type="PROSITE" id="PS00284">
    <property type="entry name" value="SERPIN"/>
    <property type="match status" value="2"/>
</dbReference>
<dbReference type="PANTHER" id="PTHR11461:SF211">
    <property type="entry name" value="GH10112P-RELATED"/>
    <property type="match status" value="1"/>
</dbReference>
<evidence type="ECO:0000259" key="6">
    <source>
        <dbReference type="SMART" id="SM00093"/>
    </source>
</evidence>
<accession>A0ABM3JHH1</accession>
<sequence length="1249" mass="140287">MCAMQGILLALLIATAAAQSQSYYQQQQQAQYKKQYEAQEAEYAARREQQSTPAYLTRISLTTTSYTNGILLPHFNIRPTTSPTVQHPAGINVRFPAPAKPNYPLQQAYSPHATVSERNPVWDSSKRQPAGVIAPNRRNTYAPNKFNANLFRVIAGPASQYNVIYSPISLQLLLAFVSIGAGGETYNQLQNALGLPANREDTDKLFYNLLQTQLYAGSAQLVMANKMYHSRHLTLQPNVEQRARNFDSAIEAIDFRSPNVAASAINNWVAQKTQNIIRELVTPAQLDAQTQAMLINAIYFKAKWAKEFSTRDTERQNFYVTPARTVPVDMMYGDDTYAYGEFPELDATGVELKYANSQLTMMILLPNKLDGLAEMEQRLHDVDLNSLSKRMLMETVTIRIPKFRISYDVNMKAPLTKLGITDLFSERADLKNFFYPQTVSVSQVHHKAYLDVNEAGSEAAAASFIKLVPLSLPNRIIRFTADHPFMFAIRSPQAVFFIGHVVIFVALSRIFVLQTISANAPALTAKLASDRFALTLSTALGLQSPAQNVLLSPVLIQALLTLLSYGTNEQEAAALRAALHLPQTERKQTATLNMSLLLSSMKTQAQNKAHLLSAIYVQEHVLFKFQNEFLEMSKHFETPTQMVDFKRKSIDELNYWFLQQSNYSCGEVLDPKLADLRDRFVLASAAVFHAPWAVGFNVKETEKLNFFTDRKNHKLVDSMFVTHKFRYAELTHLDAKLVELPYANQTLKLWLLVPNQVDGLIKLEEQLLHEDLTKLEEQLSEQKIVLTSPKFRAEYNVDLKGALGALGFARIFDGETKFTHMFSSFFNTRSPAVTNVPHKAVWRVDEDGGASAEDEFFLAALVALSGCLVAHAATLDTQSEATERNLFAADIYQAVASNHLGENVVISPAAIQTAMALAFYGAKGRTANEIQAGIRLGSANSDDVVRRFSAYQTAFTRSNNLRLFNKIYISENLEFKANFRDVARRSFDSDLETADFHPPYNKRTADRISKEVQEKTLNKVTNILQPQLLNDLTEGVMVNGIAYSAPWLNAFKADKTARREFSSGGRKSVNVDMMWTVNNFRYAEVNELDAKVIELPYQNIEYSMLVLLPNQMNGLSNLVQRLVGKNLVGLVDSRLSSQKIELRLPKFGFEFGVSLEEPFRKLGVTTMFTRQGDFGHMYRMFVSHYINSASHKAYVEVTEDGSVPSLESGGIKSFLTFSRPKALEVDHPFVFAVKHQDSIIFMGHVTHNV</sequence>
<feature type="signal peptide" evidence="5">
    <location>
        <begin position="1"/>
        <end position="18"/>
    </location>
</feature>
<feature type="domain" description="Serpin" evidence="6">
    <location>
        <begin position="148"/>
        <end position="504"/>
    </location>
</feature>
<keyword evidence="5" id="KW-0732">Signal</keyword>
<dbReference type="Gene3D" id="3.30.497.10">
    <property type="entry name" value="Antithrombin, subunit I, domain 2"/>
    <property type="match status" value="3"/>
</dbReference>
<evidence type="ECO:0000313" key="7">
    <source>
        <dbReference type="Proteomes" id="UP001652620"/>
    </source>
</evidence>
<feature type="domain" description="Serpin" evidence="6">
    <location>
        <begin position="889"/>
        <end position="1248"/>
    </location>
</feature>
<dbReference type="InterPro" id="IPR000215">
    <property type="entry name" value="Serpin_fam"/>
</dbReference>
<proteinExistence type="inferred from homology"/>
<dbReference type="InterPro" id="IPR042178">
    <property type="entry name" value="Serpin_sf_1"/>
</dbReference>
<keyword evidence="7" id="KW-1185">Reference proteome</keyword>
<reference evidence="8" key="1">
    <citation type="submission" date="2025-08" db="UniProtKB">
        <authorList>
            <consortium name="RefSeq"/>
        </authorList>
    </citation>
    <scope>IDENTIFICATION</scope>
    <source>
        <tissue evidence="8">Adult</tissue>
    </source>
</reference>
<protein>
    <submittedName>
        <fullName evidence="8">Uncharacterized protein LOC105224657</fullName>
    </submittedName>
</protein>
<evidence type="ECO:0000256" key="2">
    <source>
        <dbReference type="ARBA" id="ARBA00022690"/>
    </source>
</evidence>
<organism evidence="7 8">
    <name type="scientific">Bactrocera dorsalis</name>
    <name type="common">Oriental fruit fly</name>
    <name type="synonym">Dacus dorsalis</name>
    <dbReference type="NCBI Taxonomy" id="27457"/>
    <lineage>
        <taxon>Eukaryota</taxon>
        <taxon>Metazoa</taxon>
        <taxon>Ecdysozoa</taxon>
        <taxon>Arthropoda</taxon>
        <taxon>Hexapoda</taxon>
        <taxon>Insecta</taxon>
        <taxon>Pterygota</taxon>
        <taxon>Neoptera</taxon>
        <taxon>Endopterygota</taxon>
        <taxon>Diptera</taxon>
        <taxon>Brachycera</taxon>
        <taxon>Muscomorpha</taxon>
        <taxon>Tephritoidea</taxon>
        <taxon>Tephritidae</taxon>
        <taxon>Bactrocera</taxon>
        <taxon>Bactrocera</taxon>
    </lineage>
</organism>
<dbReference type="CDD" id="cd19954">
    <property type="entry name" value="serpin42Dd-like_insects"/>
    <property type="match status" value="2"/>
</dbReference>
<feature type="chain" id="PRO_5046377050" evidence="5">
    <location>
        <begin position="19"/>
        <end position="1249"/>
    </location>
</feature>
<dbReference type="InterPro" id="IPR023796">
    <property type="entry name" value="Serpin_dom"/>
</dbReference>
<keyword evidence="3" id="KW-0722">Serine protease inhibitor</keyword>
<gene>
    <name evidence="8" type="primary">LOC105224657</name>
</gene>
<feature type="domain" description="Serpin" evidence="6">
    <location>
        <begin position="534"/>
        <end position="872"/>
    </location>
</feature>
<dbReference type="Gene3D" id="2.30.39.10">
    <property type="entry name" value="Alpha-1-antitrypsin, domain 1"/>
    <property type="match status" value="3"/>
</dbReference>
<evidence type="ECO:0000256" key="1">
    <source>
        <dbReference type="ARBA" id="ARBA00009500"/>
    </source>
</evidence>
<dbReference type="SUPFAM" id="SSF56574">
    <property type="entry name" value="Serpins"/>
    <property type="match status" value="3"/>
</dbReference>
<name>A0ABM3JHH1_BACDO</name>
<dbReference type="GeneID" id="105224657"/>
<evidence type="ECO:0000256" key="3">
    <source>
        <dbReference type="ARBA" id="ARBA00022900"/>
    </source>
</evidence>
<dbReference type="SMART" id="SM00093">
    <property type="entry name" value="SERPIN"/>
    <property type="match status" value="3"/>
</dbReference>
<comment type="similarity">
    <text evidence="1 4">Belongs to the serpin family.</text>
</comment>
<dbReference type="InterPro" id="IPR023795">
    <property type="entry name" value="Serpin_CS"/>
</dbReference>
<dbReference type="Pfam" id="PF00079">
    <property type="entry name" value="Serpin"/>
    <property type="match status" value="3"/>
</dbReference>
<dbReference type="RefSeq" id="XP_049308680.1">
    <property type="nucleotide sequence ID" value="XM_049452723.1"/>
</dbReference>
<dbReference type="Proteomes" id="UP001652620">
    <property type="component" value="Chromosome 3"/>
</dbReference>
<evidence type="ECO:0000313" key="8">
    <source>
        <dbReference type="RefSeq" id="XP_049308680.1"/>
    </source>
</evidence>
<evidence type="ECO:0000256" key="5">
    <source>
        <dbReference type="SAM" id="SignalP"/>
    </source>
</evidence>
<keyword evidence="2" id="KW-0646">Protease inhibitor</keyword>
<dbReference type="InterPro" id="IPR042185">
    <property type="entry name" value="Serpin_sf_2"/>
</dbReference>
<dbReference type="PANTHER" id="PTHR11461">
    <property type="entry name" value="SERINE PROTEASE INHIBITOR, SERPIN"/>
    <property type="match status" value="1"/>
</dbReference>